<evidence type="ECO:0000313" key="2">
    <source>
        <dbReference type="EMBL" id="KDQ49162.1"/>
    </source>
</evidence>
<protein>
    <submittedName>
        <fullName evidence="2">Uncharacterized protein</fullName>
    </submittedName>
</protein>
<feature type="region of interest" description="Disordered" evidence="1">
    <location>
        <begin position="91"/>
        <end position="119"/>
    </location>
</feature>
<evidence type="ECO:0000313" key="3">
    <source>
        <dbReference type="Proteomes" id="UP000027265"/>
    </source>
</evidence>
<feature type="region of interest" description="Disordered" evidence="1">
    <location>
        <begin position="13"/>
        <end position="33"/>
    </location>
</feature>
<reference evidence="3" key="1">
    <citation type="journal article" date="2014" name="Proc. Natl. Acad. Sci. U.S.A.">
        <title>Extensive sampling of basidiomycete genomes demonstrates inadequacy of the white-rot/brown-rot paradigm for wood decay fungi.</title>
        <authorList>
            <person name="Riley R."/>
            <person name="Salamov A.A."/>
            <person name="Brown D.W."/>
            <person name="Nagy L.G."/>
            <person name="Floudas D."/>
            <person name="Held B.W."/>
            <person name="Levasseur A."/>
            <person name="Lombard V."/>
            <person name="Morin E."/>
            <person name="Otillar R."/>
            <person name="Lindquist E.A."/>
            <person name="Sun H."/>
            <person name="LaButti K.M."/>
            <person name="Schmutz J."/>
            <person name="Jabbour D."/>
            <person name="Luo H."/>
            <person name="Baker S.E."/>
            <person name="Pisabarro A.G."/>
            <person name="Walton J.D."/>
            <person name="Blanchette R.A."/>
            <person name="Henrissat B."/>
            <person name="Martin F."/>
            <person name="Cullen D."/>
            <person name="Hibbett D.S."/>
            <person name="Grigoriev I.V."/>
        </authorList>
    </citation>
    <scope>NUCLEOTIDE SEQUENCE [LARGE SCALE GENOMIC DNA]</scope>
    <source>
        <strain evidence="3">MUCL 33604</strain>
    </source>
</reference>
<gene>
    <name evidence="2" type="ORF">JAAARDRAFT_63846</name>
</gene>
<dbReference type="Proteomes" id="UP000027265">
    <property type="component" value="Unassembled WGS sequence"/>
</dbReference>
<dbReference type="InParanoid" id="A0A067PDP3"/>
<accession>A0A067PDP3</accession>
<dbReference type="EMBL" id="KL197799">
    <property type="protein sequence ID" value="KDQ49162.1"/>
    <property type="molecule type" value="Genomic_DNA"/>
</dbReference>
<proteinExistence type="predicted"/>
<dbReference type="AlphaFoldDB" id="A0A067PDP3"/>
<keyword evidence="3" id="KW-1185">Reference proteome</keyword>
<evidence type="ECO:0000256" key="1">
    <source>
        <dbReference type="SAM" id="MobiDB-lite"/>
    </source>
</evidence>
<sequence>MGERIPDFIQRSVDFDDNQSHKWQPTPNRPSLREADARWHTPMVFLGSFQLAYPSKSFTSPDMTITLTLNSPASTVPRTMAVSLIHQSRIQNLSLNTDTEDPDPPQKTGRSPSSRASGMIWSSIPRWGSNKRMIVWGYL</sequence>
<organism evidence="2 3">
    <name type="scientific">Jaapia argillacea MUCL 33604</name>
    <dbReference type="NCBI Taxonomy" id="933084"/>
    <lineage>
        <taxon>Eukaryota</taxon>
        <taxon>Fungi</taxon>
        <taxon>Dikarya</taxon>
        <taxon>Basidiomycota</taxon>
        <taxon>Agaricomycotina</taxon>
        <taxon>Agaricomycetes</taxon>
        <taxon>Agaricomycetidae</taxon>
        <taxon>Jaapiales</taxon>
        <taxon>Jaapiaceae</taxon>
        <taxon>Jaapia</taxon>
    </lineage>
</organism>
<dbReference type="HOGENOM" id="CLU_1845398_0_0_1"/>
<name>A0A067PDP3_9AGAM</name>